<protein>
    <submittedName>
        <fullName evidence="2">Baseplate J/gp47 family protein</fullName>
    </submittedName>
</protein>
<accession>A0A8U0FFF6</accession>
<dbReference type="InterPro" id="IPR058531">
    <property type="entry name" value="Baseplate_J_M"/>
</dbReference>
<organism evidence="2 3">
    <name type="scientific">Bradyrhizobium barranii subsp. apii</name>
    <dbReference type="NCBI Taxonomy" id="2819348"/>
    <lineage>
        <taxon>Bacteria</taxon>
        <taxon>Pseudomonadati</taxon>
        <taxon>Pseudomonadota</taxon>
        <taxon>Alphaproteobacteria</taxon>
        <taxon>Hyphomicrobiales</taxon>
        <taxon>Nitrobacteraceae</taxon>
        <taxon>Bradyrhizobium</taxon>
        <taxon>Bradyrhizobium barranii</taxon>
    </lineage>
</organism>
<dbReference type="EMBL" id="CP096255">
    <property type="protein sequence ID" value="UPT85181.1"/>
    <property type="molecule type" value="Genomic_DNA"/>
</dbReference>
<reference evidence="2" key="2">
    <citation type="submission" date="2022-04" db="EMBL/GenBank/DDBJ databases">
        <authorList>
            <person name="Bromfield E.S.P."/>
            <person name="Cloutier S."/>
        </authorList>
    </citation>
    <scope>NUCLEOTIDE SEQUENCE</scope>
    <source>
        <strain evidence="2">1S5</strain>
    </source>
</reference>
<evidence type="ECO:0000259" key="1">
    <source>
        <dbReference type="Pfam" id="PF26078"/>
    </source>
</evidence>
<dbReference type="Pfam" id="PF26078">
    <property type="entry name" value="Baseplate_J_M"/>
    <property type="match status" value="1"/>
</dbReference>
<gene>
    <name evidence="2" type="ORF">HAP41_0000033370</name>
</gene>
<dbReference type="PANTHER" id="PTHR37829">
    <property type="entry name" value="PHAGE-LIKE ELEMENT PBSX PROTEIN XKDT"/>
    <property type="match status" value="1"/>
</dbReference>
<feature type="domain" description="Baseplate J-like central" evidence="1">
    <location>
        <begin position="103"/>
        <end position="183"/>
    </location>
</feature>
<proteinExistence type="predicted"/>
<dbReference type="PANTHER" id="PTHR37829:SF3">
    <property type="entry name" value="PROTEIN JAYE-RELATED"/>
    <property type="match status" value="1"/>
</dbReference>
<evidence type="ECO:0000313" key="3">
    <source>
        <dbReference type="Proteomes" id="UP000551709"/>
    </source>
</evidence>
<dbReference type="AlphaFoldDB" id="A0A8U0FFF6"/>
<name>A0A8U0FFF6_9BRAD</name>
<dbReference type="Proteomes" id="UP000551709">
    <property type="component" value="Chromosome"/>
</dbReference>
<dbReference type="RefSeq" id="WP_248577132.1">
    <property type="nucleotide sequence ID" value="NZ_CP096255.1"/>
</dbReference>
<reference evidence="2" key="1">
    <citation type="journal article" date="2017" name="Syst. Appl. Microbiol.">
        <title>Soybeans inoculated with root zone soils of Canadian native legumes harbour diverse and novel Bradyrhizobium spp. that possess agricultural potential.</title>
        <authorList>
            <person name="Bromfield E.S.P."/>
            <person name="Cloutier S."/>
            <person name="Tambong J.T."/>
            <person name="Tran Thi T.V."/>
        </authorList>
    </citation>
    <scope>NUCLEOTIDE SEQUENCE</scope>
    <source>
        <strain evidence="2">1S5</strain>
    </source>
</reference>
<dbReference type="InterPro" id="IPR052399">
    <property type="entry name" value="Phage_Baseplate_Assmbl_Protein"/>
</dbReference>
<evidence type="ECO:0000313" key="2">
    <source>
        <dbReference type="EMBL" id="UPT85181.1"/>
    </source>
</evidence>
<sequence>MTDNVAVLTGAILRRTDGVELIVSAGGTLATSGTLTVPVVAATDGAATNTAGNTPLEIVSGVTSTSTTAPTCAVDGDGLSLGVDVEDMESYRARILFRKRNPPHGGNAADYVDWTGQVAGVSFFLDRPTVYVERLWQGAGTIRVFPLMYDLYPNGIPSAADVLRVAAYIETVRPAGAKVTIAAPQAVPVDITIAGLSPNTSEVQEAVLAELRDTFFRLSRPAGNDDAFGSMPYLASPFSFSLSWIWQAVANATGEQRHRIASPSADQALLSGQMAVLGTVTFIP</sequence>